<gene>
    <name evidence="3" type="ORF">I553_7337</name>
</gene>
<evidence type="ECO:0000313" key="3">
    <source>
        <dbReference type="EMBL" id="EUA76355.1"/>
    </source>
</evidence>
<evidence type="ECO:0000256" key="1">
    <source>
        <dbReference type="SAM" id="MobiDB-lite"/>
    </source>
</evidence>
<dbReference type="GO" id="GO:0006298">
    <property type="term" value="P:mismatch repair"/>
    <property type="evidence" value="ECO:0007669"/>
    <property type="project" value="InterPro"/>
</dbReference>
<name>X8E967_MYCXE</name>
<dbReference type="PANTHER" id="PTHR11361">
    <property type="entry name" value="DNA MISMATCH REPAIR PROTEIN MUTS FAMILY MEMBER"/>
    <property type="match status" value="1"/>
</dbReference>
<dbReference type="GO" id="GO:0005524">
    <property type="term" value="F:ATP binding"/>
    <property type="evidence" value="ECO:0007669"/>
    <property type="project" value="InterPro"/>
</dbReference>
<dbReference type="GO" id="GO:0140664">
    <property type="term" value="F:ATP-dependent DNA damage sensor activity"/>
    <property type="evidence" value="ECO:0007669"/>
    <property type="project" value="InterPro"/>
</dbReference>
<dbReference type="Gene3D" id="3.40.50.300">
    <property type="entry name" value="P-loop containing nucleotide triphosphate hydrolases"/>
    <property type="match status" value="1"/>
</dbReference>
<dbReference type="InterPro" id="IPR045076">
    <property type="entry name" value="MutS"/>
</dbReference>
<dbReference type="InterPro" id="IPR007969">
    <property type="entry name" value="DUF732"/>
</dbReference>
<feature type="compositionally biased region" description="Polar residues" evidence="1">
    <location>
        <begin position="94"/>
        <end position="104"/>
    </location>
</feature>
<accession>X8E967</accession>
<reference evidence="3" key="1">
    <citation type="submission" date="2014-01" db="EMBL/GenBank/DDBJ databases">
        <authorList>
            <person name="Brown-Elliot B."/>
            <person name="Wallace R."/>
            <person name="Lenaerts A."/>
            <person name="Ordway D."/>
            <person name="DeGroote M.A."/>
            <person name="Parker T."/>
            <person name="Sizemore C."/>
            <person name="Tallon L.J."/>
            <person name="Sadzewicz L.K."/>
            <person name="Sengamalay N."/>
            <person name="Fraser C.M."/>
            <person name="Hine E."/>
            <person name="Shefchek K.A."/>
            <person name="Das S.P."/>
            <person name="Tettelin H."/>
        </authorList>
    </citation>
    <scope>NUCLEOTIDE SEQUENCE [LARGE SCALE GENOMIC DNA]</scope>
    <source>
        <strain evidence="3">4042</strain>
    </source>
</reference>
<protein>
    <recommendedName>
        <fullName evidence="2">DUF732 domain-containing protein</fullName>
    </recommendedName>
</protein>
<feature type="region of interest" description="Disordered" evidence="1">
    <location>
        <begin position="200"/>
        <end position="237"/>
    </location>
</feature>
<organism evidence="3">
    <name type="scientific">Mycobacterium xenopi 4042</name>
    <dbReference type="NCBI Taxonomy" id="1299334"/>
    <lineage>
        <taxon>Bacteria</taxon>
        <taxon>Bacillati</taxon>
        <taxon>Actinomycetota</taxon>
        <taxon>Actinomycetes</taxon>
        <taxon>Mycobacteriales</taxon>
        <taxon>Mycobacteriaceae</taxon>
        <taxon>Mycobacterium</taxon>
    </lineage>
</organism>
<dbReference type="PATRIC" id="fig|1299334.3.peg.365"/>
<proteinExistence type="predicted"/>
<dbReference type="SUPFAM" id="SSF52540">
    <property type="entry name" value="P-loop containing nucleoside triphosphate hydrolases"/>
    <property type="match status" value="1"/>
</dbReference>
<comment type="caution">
    <text evidence="3">The sequence shown here is derived from an EMBL/GenBank/DDBJ whole genome shotgun (WGS) entry which is preliminary data.</text>
</comment>
<feature type="domain" description="DUF732" evidence="2">
    <location>
        <begin position="6"/>
        <end position="63"/>
    </location>
</feature>
<sequence>MPASADHAGYLARLDRNHVSYVSQPDAVHWGSSVCDELRNGADVPAVVSTLKNNGGFTTRDAGRSSGQQPANYALTNIRRRCNGLTAKPAASGSADSTTRQLSIDTPKRAPGSIRPGDEARLDRHQRLMASTTDLCGGRCQWRALPASFPLSRDGGRCRCGSELLSRSAPRRHHRRGNRRPFRRSSGELLLRPVARRFRSRLPPSGIPRSRPRPDASGNPKLRRRHAHDAAASRPGQHLWHPLQRQGWFVDAVEAYRAAVESLRDDLIRVEPASPGLRAFADHVNQYVDSDTFKALVADTQAVRAELRNVRYTVHIQGLRVHVDKFEGQGDYSNAVVATFDRFATEATKDYRVPLKDFPDMNHVEEQILERVAKLYPDVFALLDEYCRRNQHFVERTIARFDREIRFYLAYLAFVHRFTAAGLAFTFPEVTTETTAVDVDDAFDLALAIKSIDEDKPIVCNDFRLSGPERIFVVTGPNQGGKTTFARTIGQCAYLAALGCPIPARRPSSCCPTTSIPTSSDRSLCRPCMESSTTSWCEFTTSFAAPPRRASSS</sequence>
<evidence type="ECO:0000259" key="2">
    <source>
        <dbReference type="Pfam" id="PF05305"/>
    </source>
</evidence>
<feature type="region of interest" description="Disordered" evidence="1">
    <location>
        <begin position="86"/>
        <end position="121"/>
    </location>
</feature>
<dbReference type="InterPro" id="IPR027417">
    <property type="entry name" value="P-loop_NTPase"/>
</dbReference>
<dbReference type="AlphaFoldDB" id="X8E967"/>
<dbReference type="Pfam" id="PF05305">
    <property type="entry name" value="DUF732"/>
    <property type="match status" value="1"/>
</dbReference>
<dbReference type="PANTHER" id="PTHR11361:SF34">
    <property type="entry name" value="DNA MISMATCH REPAIR PROTEIN MSH1, MITOCHONDRIAL"/>
    <property type="match status" value="1"/>
</dbReference>
<dbReference type="EMBL" id="JAOB01000006">
    <property type="protein sequence ID" value="EUA76355.1"/>
    <property type="molecule type" value="Genomic_DNA"/>
</dbReference>
<dbReference type="GO" id="GO:0030983">
    <property type="term" value="F:mismatched DNA binding"/>
    <property type="evidence" value="ECO:0007669"/>
    <property type="project" value="InterPro"/>
</dbReference>